<reference evidence="9 10" key="1">
    <citation type="submission" date="2016-03" db="EMBL/GenBank/DDBJ databases">
        <authorList>
            <person name="Ploux O."/>
        </authorList>
    </citation>
    <scope>NUCLEOTIDE SEQUENCE [LARGE SCALE GENOMIC DNA]</scope>
    <source>
        <strain evidence="9 10">UAMH 11012</strain>
    </source>
</reference>
<dbReference type="Proteomes" id="UP000184330">
    <property type="component" value="Unassembled WGS sequence"/>
</dbReference>
<dbReference type="Pfam" id="PF00441">
    <property type="entry name" value="Acyl-CoA_dh_1"/>
    <property type="match status" value="1"/>
</dbReference>
<evidence type="ECO:0000259" key="7">
    <source>
        <dbReference type="Pfam" id="PF00441"/>
    </source>
</evidence>
<dbReference type="Pfam" id="PF02770">
    <property type="entry name" value="Acyl-CoA_dh_M"/>
    <property type="match status" value="1"/>
</dbReference>
<evidence type="ECO:0000259" key="8">
    <source>
        <dbReference type="Pfam" id="PF02770"/>
    </source>
</evidence>
<dbReference type="EMBL" id="FJOG01000064">
    <property type="protein sequence ID" value="CZR69045.1"/>
    <property type="molecule type" value="Genomic_DNA"/>
</dbReference>
<name>A0A1L7XVP0_9HELO</name>
<evidence type="ECO:0000256" key="5">
    <source>
        <dbReference type="ARBA" id="ARBA00023002"/>
    </source>
</evidence>
<dbReference type="InterPro" id="IPR009100">
    <property type="entry name" value="AcylCoA_DH/oxidase_NM_dom_sf"/>
</dbReference>
<feature type="domain" description="Acyl-CoA dehydrogenase/oxidase C-terminal" evidence="7">
    <location>
        <begin position="243"/>
        <end position="402"/>
    </location>
</feature>
<keyword evidence="3 6" id="KW-0285">Flavoprotein</keyword>
<keyword evidence="5 6" id="KW-0560">Oxidoreductase</keyword>
<dbReference type="OrthoDB" id="10254877at2759"/>
<gene>
    <name evidence="9" type="ORF">PAC_18946</name>
</gene>
<sequence length="417" mass="45621">MLAGPGPAAPYADPLWYSRESSLYYNVSHERLGREIRAYVDEFIAPFADEWEKDGYVSAEALQRHAMRGYAAVSIFPLSPEHVPLDIPLPGDGKDRISGVIWGLSCGNSIGCPPVLNYGTPEQKAQFLPDVYASRSKFCLGITEPNAGSDVAGIKTTAERKGDVYVVNGAKKWITNGIYADWCTAAVRTGGSGKGGISALIIPLKARGVTRKKMQNSGVNASSTYIEFDDAEVLIANLLGNENEGFEIVISDFNHERIWLATTSLRLARVCAEDSYNYAIECEVFGKKLYGSQVIRAKLSSIGRQIDPASAYMEQLVYWMMVAHRDQNPKLRKIRHHQMGGLIANLKVMAGRVLENVTHEAQQVLGGTGYNRAGKGARVEQISRDVRVMGVGGGSDEILTELALNQEVRFLSAMAKL</sequence>
<dbReference type="PANTHER" id="PTHR48083:SF17">
    <property type="entry name" value="ACYL-COA DEHYDROGENASE (AFU_ORTHOLOGUE AFUA_2G16630)-RELATED"/>
    <property type="match status" value="1"/>
</dbReference>
<dbReference type="AlphaFoldDB" id="A0A1L7XVP0"/>
<dbReference type="InterPro" id="IPR006089">
    <property type="entry name" value="Acyl-CoA_DH_CS"/>
</dbReference>
<dbReference type="InterPro" id="IPR046373">
    <property type="entry name" value="Acyl-CoA_Oxase/DH_mid-dom_sf"/>
</dbReference>
<dbReference type="GO" id="GO:0050660">
    <property type="term" value="F:flavin adenine dinucleotide binding"/>
    <property type="evidence" value="ECO:0007669"/>
    <property type="project" value="InterPro"/>
</dbReference>
<dbReference type="InterPro" id="IPR036250">
    <property type="entry name" value="AcylCo_DH-like_C"/>
</dbReference>
<evidence type="ECO:0000256" key="6">
    <source>
        <dbReference type="RuleBase" id="RU362125"/>
    </source>
</evidence>
<dbReference type="InterPro" id="IPR037069">
    <property type="entry name" value="AcylCoA_DH/ox_N_sf"/>
</dbReference>
<feature type="domain" description="Acyl-CoA oxidase/dehydrogenase middle" evidence="8">
    <location>
        <begin position="139"/>
        <end position="230"/>
    </location>
</feature>
<dbReference type="Gene3D" id="1.20.140.10">
    <property type="entry name" value="Butyryl-CoA Dehydrogenase, subunit A, domain 3"/>
    <property type="match status" value="1"/>
</dbReference>
<dbReference type="InterPro" id="IPR006091">
    <property type="entry name" value="Acyl-CoA_Oxase/DH_mid-dom"/>
</dbReference>
<evidence type="ECO:0000256" key="2">
    <source>
        <dbReference type="ARBA" id="ARBA00009347"/>
    </source>
</evidence>
<dbReference type="InterPro" id="IPR009075">
    <property type="entry name" value="AcylCo_DH/oxidase_C"/>
</dbReference>
<dbReference type="GO" id="GO:0033539">
    <property type="term" value="P:fatty acid beta-oxidation using acyl-CoA dehydrogenase"/>
    <property type="evidence" value="ECO:0007669"/>
    <property type="project" value="TreeGrafter"/>
</dbReference>
<evidence type="ECO:0000256" key="1">
    <source>
        <dbReference type="ARBA" id="ARBA00001974"/>
    </source>
</evidence>
<proteinExistence type="inferred from homology"/>
<dbReference type="InterPro" id="IPR050741">
    <property type="entry name" value="Acyl-CoA_dehydrogenase"/>
</dbReference>
<organism evidence="9 10">
    <name type="scientific">Phialocephala subalpina</name>
    <dbReference type="NCBI Taxonomy" id="576137"/>
    <lineage>
        <taxon>Eukaryota</taxon>
        <taxon>Fungi</taxon>
        <taxon>Dikarya</taxon>
        <taxon>Ascomycota</taxon>
        <taxon>Pezizomycotina</taxon>
        <taxon>Leotiomycetes</taxon>
        <taxon>Helotiales</taxon>
        <taxon>Mollisiaceae</taxon>
        <taxon>Phialocephala</taxon>
        <taxon>Phialocephala fortinii species complex</taxon>
    </lineage>
</organism>
<dbReference type="PANTHER" id="PTHR48083">
    <property type="entry name" value="MEDIUM-CHAIN SPECIFIC ACYL-COA DEHYDROGENASE, MITOCHONDRIAL-RELATED"/>
    <property type="match status" value="1"/>
</dbReference>
<dbReference type="GO" id="GO:0005737">
    <property type="term" value="C:cytoplasm"/>
    <property type="evidence" value="ECO:0007669"/>
    <property type="project" value="TreeGrafter"/>
</dbReference>
<dbReference type="GO" id="GO:0003995">
    <property type="term" value="F:acyl-CoA dehydrogenase activity"/>
    <property type="evidence" value="ECO:0007669"/>
    <property type="project" value="InterPro"/>
</dbReference>
<comment type="similarity">
    <text evidence="2 6">Belongs to the acyl-CoA dehydrogenase family.</text>
</comment>
<dbReference type="STRING" id="576137.A0A1L7XVP0"/>
<keyword evidence="4 6" id="KW-0274">FAD</keyword>
<evidence type="ECO:0000313" key="9">
    <source>
        <dbReference type="EMBL" id="CZR69045.1"/>
    </source>
</evidence>
<dbReference type="Gene3D" id="2.40.110.10">
    <property type="entry name" value="Butyryl-CoA Dehydrogenase, subunit A, domain 2"/>
    <property type="match status" value="1"/>
</dbReference>
<dbReference type="SUPFAM" id="SSF47203">
    <property type="entry name" value="Acyl-CoA dehydrogenase C-terminal domain-like"/>
    <property type="match status" value="1"/>
</dbReference>
<comment type="cofactor">
    <cofactor evidence="1 6">
        <name>FAD</name>
        <dbReference type="ChEBI" id="CHEBI:57692"/>
    </cofactor>
</comment>
<dbReference type="PROSITE" id="PS00072">
    <property type="entry name" value="ACYL_COA_DH_1"/>
    <property type="match status" value="1"/>
</dbReference>
<dbReference type="SUPFAM" id="SSF56645">
    <property type="entry name" value="Acyl-CoA dehydrogenase NM domain-like"/>
    <property type="match status" value="1"/>
</dbReference>
<evidence type="ECO:0000313" key="10">
    <source>
        <dbReference type="Proteomes" id="UP000184330"/>
    </source>
</evidence>
<keyword evidence="10" id="KW-1185">Reference proteome</keyword>
<evidence type="ECO:0000256" key="3">
    <source>
        <dbReference type="ARBA" id="ARBA00022630"/>
    </source>
</evidence>
<accession>A0A1L7XVP0</accession>
<protein>
    <submittedName>
        <fullName evidence="9">Related to acyl-CoA dehydrogenase</fullName>
    </submittedName>
</protein>
<dbReference type="Gene3D" id="1.10.540.10">
    <property type="entry name" value="Acyl-CoA dehydrogenase/oxidase, N-terminal domain"/>
    <property type="match status" value="2"/>
</dbReference>
<evidence type="ECO:0000256" key="4">
    <source>
        <dbReference type="ARBA" id="ARBA00022827"/>
    </source>
</evidence>